<reference evidence="1" key="1">
    <citation type="submission" date="2021-03" db="EMBL/GenBank/DDBJ databases">
        <title>Antimicrobial resistance genes in bacteria isolated from Japanese honey, and their potential for conferring macrolide and lincosamide resistance in the American foulbrood pathogen Paenibacillus larvae.</title>
        <authorList>
            <person name="Okamoto M."/>
            <person name="Kumagai M."/>
            <person name="Kanamori H."/>
            <person name="Takamatsu D."/>
        </authorList>
    </citation>
    <scope>NUCLEOTIDE SEQUENCE</scope>
    <source>
        <strain evidence="1">J2TS6</strain>
    </source>
</reference>
<accession>A0A919XH27</accession>
<sequence>MSQAGTEGKFIQNVRKPKELLLGTKKNFMVESKWSKIVLDSGFFGTNYT</sequence>
<dbReference type="Proteomes" id="UP000679779">
    <property type="component" value="Unassembled WGS sequence"/>
</dbReference>
<name>A0A919XH27_9BACL</name>
<dbReference type="AlphaFoldDB" id="A0A919XH27"/>
<comment type="caution">
    <text evidence="1">The sequence shown here is derived from an EMBL/GenBank/DDBJ whole genome shotgun (WGS) entry which is preliminary data.</text>
</comment>
<evidence type="ECO:0000313" key="1">
    <source>
        <dbReference type="EMBL" id="GIO32702.1"/>
    </source>
</evidence>
<keyword evidence="2" id="KW-1185">Reference proteome</keyword>
<gene>
    <name evidence="1" type="ORF">J2TS6_38430</name>
</gene>
<protein>
    <submittedName>
        <fullName evidence="1">Uncharacterized protein</fullName>
    </submittedName>
</protein>
<dbReference type="EMBL" id="BORQ01000004">
    <property type="protein sequence ID" value="GIO32702.1"/>
    <property type="molecule type" value="Genomic_DNA"/>
</dbReference>
<organism evidence="1 2">
    <name type="scientific">Paenibacillus albilobatus</name>
    <dbReference type="NCBI Taxonomy" id="2716884"/>
    <lineage>
        <taxon>Bacteria</taxon>
        <taxon>Bacillati</taxon>
        <taxon>Bacillota</taxon>
        <taxon>Bacilli</taxon>
        <taxon>Bacillales</taxon>
        <taxon>Paenibacillaceae</taxon>
        <taxon>Paenibacillus</taxon>
    </lineage>
</organism>
<proteinExistence type="predicted"/>
<evidence type="ECO:0000313" key="2">
    <source>
        <dbReference type="Proteomes" id="UP000679779"/>
    </source>
</evidence>